<reference evidence="5 6" key="1">
    <citation type="submission" date="2019-03" db="EMBL/GenBank/DDBJ databases">
        <title>Genome Sequencing and Assembly of Various Microbes Isolated from Partially Reclaimed Soil and Acid Mine Drainage (AMD) Site.</title>
        <authorList>
            <person name="Steinbock B."/>
            <person name="Bechtold R."/>
            <person name="Sevigny J.L."/>
            <person name="Thomas D."/>
            <person name="Cuthill L.R."/>
            <person name="Aveiro Johannsen E.J."/>
            <person name="Thomas K."/>
            <person name="Ghosh A."/>
        </authorList>
    </citation>
    <scope>NUCLEOTIDE SEQUENCE [LARGE SCALE GENOMIC DNA]</scope>
    <source>
        <strain evidence="5 6">S-A3</strain>
    </source>
</reference>
<evidence type="ECO:0000256" key="1">
    <source>
        <dbReference type="ARBA" id="ARBA00023125"/>
    </source>
</evidence>
<dbReference type="Proteomes" id="UP000295163">
    <property type="component" value="Unassembled WGS sequence"/>
</dbReference>
<dbReference type="AlphaFoldDB" id="A0A4R5YHW8"/>
<dbReference type="SUPFAM" id="SSF46689">
    <property type="entry name" value="Homeodomain-like"/>
    <property type="match status" value="1"/>
</dbReference>
<dbReference type="GO" id="GO:0003700">
    <property type="term" value="F:DNA-binding transcription factor activity"/>
    <property type="evidence" value="ECO:0007669"/>
    <property type="project" value="TreeGrafter"/>
</dbReference>
<feature type="DNA-binding region" description="H-T-H motif" evidence="2">
    <location>
        <begin position="69"/>
        <end position="88"/>
    </location>
</feature>
<dbReference type="PROSITE" id="PS50977">
    <property type="entry name" value="HTH_TETR_2"/>
    <property type="match status" value="1"/>
</dbReference>
<dbReference type="EMBL" id="SMZT01000002">
    <property type="protein sequence ID" value="TDL44435.1"/>
    <property type="molecule type" value="Genomic_DNA"/>
</dbReference>
<feature type="domain" description="HTH tetR-type" evidence="4">
    <location>
        <begin position="46"/>
        <end position="106"/>
    </location>
</feature>
<dbReference type="InterPro" id="IPR050109">
    <property type="entry name" value="HTH-type_TetR-like_transc_reg"/>
</dbReference>
<gene>
    <name evidence="5" type="ORF">E2R59_04955</name>
</gene>
<comment type="caution">
    <text evidence="5">The sequence shown here is derived from an EMBL/GenBank/DDBJ whole genome shotgun (WGS) entry which is preliminary data.</text>
</comment>
<dbReference type="PANTHER" id="PTHR30055:SF181">
    <property type="entry name" value="BLR6905 PROTEIN"/>
    <property type="match status" value="1"/>
</dbReference>
<name>A0A4R5YHW8_KOCRO</name>
<dbReference type="PANTHER" id="PTHR30055">
    <property type="entry name" value="HTH-TYPE TRANSCRIPTIONAL REGULATOR RUTR"/>
    <property type="match status" value="1"/>
</dbReference>
<keyword evidence="1 2" id="KW-0238">DNA-binding</keyword>
<accession>A0A4R5YHW8</accession>
<evidence type="ECO:0000313" key="5">
    <source>
        <dbReference type="EMBL" id="TDL44435.1"/>
    </source>
</evidence>
<proteinExistence type="predicted"/>
<feature type="region of interest" description="Disordered" evidence="3">
    <location>
        <begin position="23"/>
        <end position="48"/>
    </location>
</feature>
<evidence type="ECO:0000256" key="3">
    <source>
        <dbReference type="SAM" id="MobiDB-lite"/>
    </source>
</evidence>
<evidence type="ECO:0000259" key="4">
    <source>
        <dbReference type="PROSITE" id="PS50977"/>
    </source>
</evidence>
<organism evidence="5 6">
    <name type="scientific">Kocuria rosea</name>
    <name type="common">Deinococcus erythromyxa</name>
    <name type="synonym">Micrococcus rubens</name>
    <dbReference type="NCBI Taxonomy" id="1275"/>
    <lineage>
        <taxon>Bacteria</taxon>
        <taxon>Bacillati</taxon>
        <taxon>Actinomycetota</taxon>
        <taxon>Actinomycetes</taxon>
        <taxon>Micrococcales</taxon>
        <taxon>Micrococcaceae</taxon>
        <taxon>Kocuria</taxon>
    </lineage>
</organism>
<dbReference type="PRINTS" id="PR00455">
    <property type="entry name" value="HTHTETR"/>
</dbReference>
<evidence type="ECO:0000256" key="2">
    <source>
        <dbReference type="PROSITE-ProRule" id="PRU00335"/>
    </source>
</evidence>
<sequence length="249" mass="26931">MSPGFGACFGRVTAVPAPGPAGIGRFGGVTKSRGRPRKSTTSPTGRGAEQDILHAAGELFVRHGFGRTSTRAVAEAAGLQQASVYHWFRSKEDVLLRLVLGTVLPSRRLAERLLAADAPGHVTLWALCFADTRLLLGDPQNLGALYFAPELRTEGFEEFHENRDALERIYGTLLERTSGHPATAFDAAVVMGLVENVILQRQRTDPRLPGDAAARIADAALRLAEAPGRVTEETRSRALDLLERLDREG</sequence>
<dbReference type="GO" id="GO:0000976">
    <property type="term" value="F:transcription cis-regulatory region binding"/>
    <property type="evidence" value="ECO:0007669"/>
    <property type="project" value="TreeGrafter"/>
</dbReference>
<dbReference type="Gene3D" id="1.10.357.10">
    <property type="entry name" value="Tetracycline Repressor, domain 2"/>
    <property type="match status" value="1"/>
</dbReference>
<dbReference type="Pfam" id="PF00440">
    <property type="entry name" value="TetR_N"/>
    <property type="match status" value="1"/>
</dbReference>
<dbReference type="InterPro" id="IPR001647">
    <property type="entry name" value="HTH_TetR"/>
</dbReference>
<dbReference type="InterPro" id="IPR009057">
    <property type="entry name" value="Homeodomain-like_sf"/>
</dbReference>
<evidence type="ECO:0000313" key="6">
    <source>
        <dbReference type="Proteomes" id="UP000295163"/>
    </source>
</evidence>
<protein>
    <submittedName>
        <fullName evidence="5">TetR/AcrR family transcriptional regulator</fullName>
    </submittedName>
</protein>